<dbReference type="AlphaFoldDB" id="A0A0N4UZ88"/>
<name>A0A0N4UZ88_ENTVE</name>
<keyword evidence="3 8" id="KW-0328">Glycosyltransferase</keyword>
<dbReference type="WBParaSite" id="EVEC_0000292801-mRNA-1">
    <property type="protein sequence ID" value="EVEC_0000292801-mRNA-1"/>
    <property type="gene ID" value="EVEC_0000292801"/>
</dbReference>
<evidence type="ECO:0000313" key="12">
    <source>
        <dbReference type="WBParaSite" id="EVEC_0000292801-mRNA-1"/>
    </source>
</evidence>
<feature type="chain" id="PRO_5043122618" description="Glycosyltransferase family 92 protein" evidence="9">
    <location>
        <begin position="37"/>
        <end position="432"/>
    </location>
</feature>
<dbReference type="InterPro" id="IPR008166">
    <property type="entry name" value="Glyco_transf_92"/>
</dbReference>
<keyword evidence="5" id="KW-0812">Transmembrane</keyword>
<dbReference type="GO" id="GO:0005737">
    <property type="term" value="C:cytoplasm"/>
    <property type="evidence" value="ECO:0007669"/>
    <property type="project" value="TreeGrafter"/>
</dbReference>
<gene>
    <name evidence="10" type="ORF">EVEC_LOCUS2636</name>
</gene>
<dbReference type="PANTHER" id="PTHR21461">
    <property type="entry name" value="GLYCOSYLTRANSFERASE FAMILY 92 PROTEIN"/>
    <property type="match status" value="1"/>
</dbReference>
<evidence type="ECO:0000256" key="5">
    <source>
        <dbReference type="ARBA" id="ARBA00022692"/>
    </source>
</evidence>
<reference evidence="10 11" key="2">
    <citation type="submission" date="2018-10" db="EMBL/GenBank/DDBJ databases">
        <authorList>
            <consortium name="Pathogen Informatics"/>
        </authorList>
    </citation>
    <scope>NUCLEOTIDE SEQUENCE [LARGE SCALE GENOMIC DNA]</scope>
</reference>
<keyword evidence="11" id="KW-1185">Reference proteome</keyword>
<comment type="similarity">
    <text evidence="2 8">Belongs to the glycosyltransferase 92 family.</text>
</comment>
<organism evidence="12">
    <name type="scientific">Enterobius vermicularis</name>
    <name type="common">Human pinworm</name>
    <dbReference type="NCBI Taxonomy" id="51028"/>
    <lineage>
        <taxon>Eukaryota</taxon>
        <taxon>Metazoa</taxon>
        <taxon>Ecdysozoa</taxon>
        <taxon>Nematoda</taxon>
        <taxon>Chromadorea</taxon>
        <taxon>Rhabditida</taxon>
        <taxon>Spirurina</taxon>
        <taxon>Oxyuridomorpha</taxon>
        <taxon>Oxyuroidea</taxon>
        <taxon>Oxyuridae</taxon>
        <taxon>Enterobius</taxon>
    </lineage>
</organism>
<dbReference type="Proteomes" id="UP000274131">
    <property type="component" value="Unassembled WGS sequence"/>
</dbReference>
<dbReference type="GO" id="GO:0016757">
    <property type="term" value="F:glycosyltransferase activity"/>
    <property type="evidence" value="ECO:0007669"/>
    <property type="project" value="UniProtKB-UniRule"/>
</dbReference>
<accession>A0A0N4UZ88</accession>
<dbReference type="OrthoDB" id="2017643at2759"/>
<evidence type="ECO:0000313" key="11">
    <source>
        <dbReference type="Proteomes" id="UP000274131"/>
    </source>
</evidence>
<reference evidence="12" key="1">
    <citation type="submission" date="2017-02" db="UniProtKB">
        <authorList>
            <consortium name="WormBaseParasite"/>
        </authorList>
    </citation>
    <scope>IDENTIFICATION</scope>
</reference>
<keyword evidence="6" id="KW-1133">Transmembrane helix</keyword>
<evidence type="ECO:0000256" key="3">
    <source>
        <dbReference type="ARBA" id="ARBA00022676"/>
    </source>
</evidence>
<proteinExistence type="inferred from homology"/>
<sequence>MGRASFTSSIWHSRIRLFAFSVIFFLLTLLLDLISDQDPGDNYPEQNAETSFNEDFDYALEALNYMYDLQNGKAEILPVVEQLLLIDILTLKPKRVNVIWRCGLKWPTHFLNEGWLSVNDFHIFSATIDDNLSVVVEATVREIWQRAWDPRSFFYIPNLISCPLPEYFVEKEHLAVSVVNSACRGSDEAIRVRRTKPPKNGKKIWLFQIEMNRLVVRKLKVPLTLPGNSPNNPFTRSHFIWRNRQQKRRHELIPYNDCLYRHIDTHNYILIVDTDELVVPLQSNNWSELLRVTIGNETKHPVTSISVRNVFKFVTNSSDSNVPEYMFMLRNRRMSKLLSKPNEYGKSFTSTDTVATVFNHFALHRQYGNVSRTIHAHPDVALKLHYKITCPIESRKQCFLYQNETVDDKSLDRFADDLITRVTRVLNLLKLK</sequence>
<evidence type="ECO:0000256" key="4">
    <source>
        <dbReference type="ARBA" id="ARBA00022679"/>
    </source>
</evidence>
<dbReference type="PANTHER" id="PTHR21461:SF69">
    <property type="entry name" value="GLYCOSYLTRANSFERASE FAMILY 92 PROTEIN"/>
    <property type="match status" value="1"/>
</dbReference>
<comment type="subcellular location">
    <subcellularLocation>
        <location evidence="1">Membrane</location>
        <topology evidence="1">Single-pass membrane protein</topology>
    </subcellularLocation>
</comment>
<evidence type="ECO:0000313" key="10">
    <source>
        <dbReference type="EMBL" id="VDD87493.1"/>
    </source>
</evidence>
<keyword evidence="7" id="KW-0472">Membrane</keyword>
<evidence type="ECO:0000256" key="8">
    <source>
        <dbReference type="RuleBase" id="RU366017"/>
    </source>
</evidence>
<evidence type="ECO:0000256" key="1">
    <source>
        <dbReference type="ARBA" id="ARBA00004167"/>
    </source>
</evidence>
<keyword evidence="9" id="KW-0732">Signal</keyword>
<dbReference type="EC" id="2.4.1.-" evidence="8"/>
<evidence type="ECO:0000256" key="2">
    <source>
        <dbReference type="ARBA" id="ARBA00007647"/>
    </source>
</evidence>
<dbReference type="GO" id="GO:0016020">
    <property type="term" value="C:membrane"/>
    <property type="evidence" value="ECO:0007669"/>
    <property type="project" value="UniProtKB-SubCell"/>
</dbReference>
<evidence type="ECO:0000256" key="7">
    <source>
        <dbReference type="ARBA" id="ARBA00023136"/>
    </source>
</evidence>
<evidence type="ECO:0000256" key="9">
    <source>
        <dbReference type="SAM" id="SignalP"/>
    </source>
</evidence>
<keyword evidence="4 8" id="KW-0808">Transferase</keyword>
<feature type="signal peptide" evidence="9">
    <location>
        <begin position="1"/>
        <end position="36"/>
    </location>
</feature>
<dbReference type="EMBL" id="UXUI01007420">
    <property type="protein sequence ID" value="VDD87493.1"/>
    <property type="molecule type" value="Genomic_DNA"/>
</dbReference>
<dbReference type="Pfam" id="PF01697">
    <property type="entry name" value="Glyco_transf_92"/>
    <property type="match status" value="1"/>
</dbReference>
<protein>
    <recommendedName>
        <fullName evidence="8">Glycosyltransferase family 92 protein</fullName>
        <ecNumber evidence="8">2.4.1.-</ecNumber>
    </recommendedName>
</protein>
<evidence type="ECO:0000256" key="6">
    <source>
        <dbReference type="ARBA" id="ARBA00022989"/>
    </source>
</evidence>